<keyword evidence="1" id="KW-0175">Coiled coil</keyword>
<dbReference type="PRINTS" id="PR01490">
    <property type="entry name" value="RTXTOXIND"/>
</dbReference>
<feature type="coiled-coil region" evidence="1">
    <location>
        <begin position="115"/>
        <end position="167"/>
    </location>
</feature>
<evidence type="ECO:0000256" key="1">
    <source>
        <dbReference type="SAM" id="Coils"/>
    </source>
</evidence>
<dbReference type="InterPro" id="IPR050739">
    <property type="entry name" value="MFP"/>
</dbReference>
<protein>
    <submittedName>
        <fullName evidence="3">HlyD family efflux transporter periplasmic adaptor subunit</fullName>
    </submittedName>
</protein>
<reference evidence="3 4" key="1">
    <citation type="submission" date="2023-09" db="EMBL/GenBank/DDBJ databases">
        <title>Aquirufa genomes.</title>
        <authorList>
            <person name="Pitt A."/>
        </authorList>
    </citation>
    <scope>NUCLEOTIDE SEQUENCE [LARGE SCALE GENOMIC DNA]</scope>
    <source>
        <strain evidence="3 4">LEOWEIH-7C</strain>
    </source>
</reference>
<dbReference type="Proteomes" id="UP001249959">
    <property type="component" value="Unassembled WGS sequence"/>
</dbReference>
<dbReference type="EMBL" id="JAVNWW010000004">
    <property type="protein sequence ID" value="MDU0809218.1"/>
    <property type="molecule type" value="Genomic_DNA"/>
</dbReference>
<evidence type="ECO:0000313" key="4">
    <source>
        <dbReference type="Proteomes" id="UP001249959"/>
    </source>
</evidence>
<dbReference type="SUPFAM" id="SSF51230">
    <property type="entry name" value="Single hybrid motif"/>
    <property type="match status" value="1"/>
</dbReference>
<evidence type="ECO:0000256" key="2">
    <source>
        <dbReference type="SAM" id="Phobius"/>
    </source>
</evidence>
<feature type="transmembrane region" description="Helical" evidence="2">
    <location>
        <begin position="21"/>
        <end position="38"/>
    </location>
</feature>
<name>A0ABU3TTN1_9BACT</name>
<evidence type="ECO:0000313" key="3">
    <source>
        <dbReference type="EMBL" id="MDU0809218.1"/>
    </source>
</evidence>
<keyword evidence="2" id="KW-0472">Membrane</keyword>
<sequence>MEKFNAFDHIYEEGKSTAIKPWLISLLVLTLAIIFLPWTQNIRSKGNVTSLFQEQKPQKIYSPIAGKISRWWVKEGDTVQAGDTLAKITEIKGEYLDPNLISRTQEQLNAKVGSLRFYEQKVQATEDQMNNLRRSLTLKQSQVENKIKQLQQKITGERAELDATQNDYNLAKDQFERNQKMYREGLISQTQYQQRNVAMQNAFAKKTTAENKVNQTLQDIANAQIELRGVDQEYREKINKAEGERFQSLGQVETNKGDIAKLENQVTNYTIRNGMYYIIAPQAGQIIQATKSGLGEIIKEGEDLLTIVPNNTNVAVEIFVRPVDLPLIVPGEEVRLIFDGYPVILFAGGWPNQSFGTFPGKIRAVENTINDQGLFRVIVEEDPSGKRWPKQLRIGAGAQGIALLNDVPVWYELWRNINGFPADYYKGKKEKKEKNEK</sequence>
<dbReference type="PANTHER" id="PTHR30386:SF28">
    <property type="entry name" value="EXPORTED PROTEIN"/>
    <property type="match status" value="1"/>
</dbReference>
<comment type="caution">
    <text evidence="3">The sequence shown here is derived from an EMBL/GenBank/DDBJ whole genome shotgun (WGS) entry which is preliminary data.</text>
</comment>
<proteinExistence type="predicted"/>
<organism evidence="3 4">
    <name type="scientific">Aquirufa regiilacus</name>
    <dbReference type="NCBI Taxonomy" id="3024868"/>
    <lineage>
        <taxon>Bacteria</taxon>
        <taxon>Pseudomonadati</taxon>
        <taxon>Bacteroidota</taxon>
        <taxon>Cytophagia</taxon>
        <taxon>Cytophagales</taxon>
        <taxon>Flectobacillaceae</taxon>
        <taxon>Aquirufa</taxon>
    </lineage>
</organism>
<keyword evidence="2" id="KW-1133">Transmembrane helix</keyword>
<dbReference type="InterPro" id="IPR011053">
    <property type="entry name" value="Single_hybrid_motif"/>
</dbReference>
<dbReference type="RefSeq" id="WP_316070735.1">
    <property type="nucleotide sequence ID" value="NZ_JAVNWW010000004.1"/>
</dbReference>
<dbReference type="PANTHER" id="PTHR30386">
    <property type="entry name" value="MEMBRANE FUSION SUBUNIT OF EMRAB-TOLC MULTIDRUG EFFLUX PUMP"/>
    <property type="match status" value="1"/>
</dbReference>
<accession>A0ABU3TTN1</accession>
<feature type="coiled-coil region" evidence="1">
    <location>
        <begin position="206"/>
        <end position="240"/>
    </location>
</feature>
<keyword evidence="4" id="KW-1185">Reference proteome</keyword>
<keyword evidence="2" id="KW-0812">Transmembrane</keyword>
<gene>
    <name evidence="3" type="ORF">PQG45_09250</name>
</gene>
<dbReference type="Gene3D" id="1.10.287.470">
    <property type="entry name" value="Helix hairpin bin"/>
    <property type="match status" value="1"/>
</dbReference>
<dbReference type="Gene3D" id="2.40.50.100">
    <property type="match status" value="1"/>
</dbReference>